<dbReference type="PANTHER" id="PTHR42951:SF4">
    <property type="entry name" value="ACYL-COENZYME A THIOESTERASE MBLAC2"/>
    <property type="match status" value="1"/>
</dbReference>
<proteinExistence type="predicted"/>
<keyword evidence="2" id="KW-0378">Hydrolase</keyword>
<dbReference type="AlphaFoldDB" id="A0A371P8F0"/>
<evidence type="ECO:0000313" key="3">
    <source>
        <dbReference type="Proteomes" id="UP000265581"/>
    </source>
</evidence>
<dbReference type="GO" id="GO:0016787">
    <property type="term" value="F:hydrolase activity"/>
    <property type="evidence" value="ECO:0007669"/>
    <property type="project" value="UniProtKB-KW"/>
</dbReference>
<feature type="domain" description="Metallo-beta-lactamase" evidence="1">
    <location>
        <begin position="29"/>
        <end position="207"/>
    </location>
</feature>
<keyword evidence="3" id="KW-1185">Reference proteome</keyword>
<dbReference type="PANTHER" id="PTHR42951">
    <property type="entry name" value="METALLO-BETA-LACTAMASE DOMAIN-CONTAINING"/>
    <property type="match status" value="1"/>
</dbReference>
<accession>A0A371P8F0</accession>
<name>A0A371P8F0_9ACTN</name>
<protein>
    <submittedName>
        <fullName evidence="2">MBL fold metallo-hydrolase</fullName>
    </submittedName>
</protein>
<dbReference type="InterPro" id="IPR036866">
    <property type="entry name" value="RibonucZ/Hydroxyglut_hydro"/>
</dbReference>
<dbReference type="InterPro" id="IPR050855">
    <property type="entry name" value="NDM-1-like"/>
</dbReference>
<dbReference type="Gene3D" id="3.60.15.10">
    <property type="entry name" value="Ribonuclease Z/Hydroxyacylglutathione hydrolase-like"/>
    <property type="match status" value="1"/>
</dbReference>
<dbReference type="SMART" id="SM00849">
    <property type="entry name" value="Lactamase_B"/>
    <property type="match status" value="1"/>
</dbReference>
<comment type="caution">
    <text evidence="2">The sequence shown here is derived from an EMBL/GenBank/DDBJ whole genome shotgun (WGS) entry which is preliminary data.</text>
</comment>
<dbReference type="EMBL" id="QUBR01000001">
    <property type="protein sequence ID" value="REK72227.1"/>
    <property type="molecule type" value="Genomic_DNA"/>
</dbReference>
<dbReference type="CDD" id="cd06262">
    <property type="entry name" value="metallo-hydrolase-like_MBL-fold"/>
    <property type="match status" value="1"/>
</dbReference>
<dbReference type="Proteomes" id="UP000265581">
    <property type="component" value="Unassembled WGS sequence"/>
</dbReference>
<dbReference type="InterPro" id="IPR001279">
    <property type="entry name" value="Metallo-B-lactamas"/>
</dbReference>
<reference evidence="2 3" key="1">
    <citation type="submission" date="2018-08" db="EMBL/GenBank/DDBJ databases">
        <title>Aeromicrobium sp. M2KJ-4, whole genome shotgun sequence.</title>
        <authorList>
            <person name="Tuo L."/>
        </authorList>
    </citation>
    <scope>NUCLEOTIDE SEQUENCE [LARGE SCALE GENOMIC DNA]</scope>
    <source>
        <strain evidence="2 3">M2KJ-4</strain>
    </source>
</reference>
<evidence type="ECO:0000259" key="1">
    <source>
        <dbReference type="SMART" id="SM00849"/>
    </source>
</evidence>
<sequence length="291" mass="31735">MTSGGRSLDIVRLGPHVEQWHADHRAYPSGAPLVVTGREGRMAIDSSLDVVPTDHDGFLLSHFHEDHVVGVAASGLPVLVHADDLSAVRSWQGFADASGYTDPAWHELVTTQFSWRAMTRAETLTPGRPIDLGGVTVTPVHLPGHTPGHCGFLVEPDHVLYLGDIDLSSFGPYYGDATASLVDTIASLRAVREIDAQVYTTFHHRGHVVGRAAFETALDRHAVMIRARHERVQALLDAGHLDADDMTGRGVVYRPGTRPPWGLEGERRMIELHLSHDPSDLPAPPHEQDDA</sequence>
<dbReference type="OrthoDB" id="3196337at2"/>
<dbReference type="RefSeq" id="WP_119702360.1">
    <property type="nucleotide sequence ID" value="NZ_JBHSOI010000001.1"/>
</dbReference>
<gene>
    <name evidence="2" type="ORF">DX116_00835</name>
</gene>
<evidence type="ECO:0000313" key="2">
    <source>
        <dbReference type="EMBL" id="REK72227.1"/>
    </source>
</evidence>
<organism evidence="2 3">
    <name type="scientific">Aeromicrobium endophyticum</name>
    <dbReference type="NCBI Taxonomy" id="2292704"/>
    <lineage>
        <taxon>Bacteria</taxon>
        <taxon>Bacillati</taxon>
        <taxon>Actinomycetota</taxon>
        <taxon>Actinomycetes</taxon>
        <taxon>Propionibacteriales</taxon>
        <taxon>Nocardioidaceae</taxon>
        <taxon>Aeromicrobium</taxon>
    </lineage>
</organism>
<dbReference type="SUPFAM" id="SSF56281">
    <property type="entry name" value="Metallo-hydrolase/oxidoreductase"/>
    <property type="match status" value="1"/>
</dbReference>